<dbReference type="EMBL" id="AYSL01001609">
    <property type="protein sequence ID" value="KTF05722.1"/>
    <property type="molecule type" value="Genomic_DNA"/>
</dbReference>
<accession>A0A1B6NS18</accession>
<dbReference type="AlphaFoldDB" id="A0A1B6NS18"/>
<protein>
    <submittedName>
        <fullName evidence="1">Secreted protein</fullName>
    </submittedName>
</protein>
<proteinExistence type="predicted"/>
<sequence>MLSFLTTSCSLAAKSLLMLARFASSMINLAKGAVR</sequence>
<comment type="caution">
    <text evidence="1">The sequence shown here is derived from an EMBL/GenBank/DDBJ whole genome shotgun (WGS) entry which is preliminary data.</text>
</comment>
<name>A0A1B6NS18_9ZZZZ</name>
<reference evidence="1" key="1">
    <citation type="submission" date="2013-11" db="EMBL/GenBank/DDBJ databases">
        <title>Microbial diversity, functional groups and degradation webs in Northern and Southern Mediterranean and Red Sea marine crude oil polluted sites.</title>
        <authorList>
            <person name="Daffonchio D."/>
            <person name="Mapelli F."/>
            <person name="Ferrer M."/>
            <person name="Richter M."/>
            <person name="Cherif A."/>
            <person name="Malkawi H.I."/>
            <person name="Yakimov M.M."/>
            <person name="Abdel-Fattah Y.R."/>
            <person name="Blaghen M."/>
            <person name="Golyshin P.N."/>
            <person name="Kalogerakis N."/>
            <person name="Boon N."/>
            <person name="Magagnini M."/>
            <person name="Fava F."/>
        </authorList>
    </citation>
    <scope>NUCLEOTIDE SEQUENCE</scope>
</reference>
<evidence type="ECO:0000313" key="1">
    <source>
        <dbReference type="EMBL" id="KTF05722.1"/>
    </source>
</evidence>
<organism evidence="1">
    <name type="scientific">marine sediment metagenome</name>
    <dbReference type="NCBI Taxonomy" id="412755"/>
    <lineage>
        <taxon>unclassified sequences</taxon>
        <taxon>metagenomes</taxon>
        <taxon>ecological metagenomes</taxon>
    </lineage>
</organism>
<gene>
    <name evidence="1" type="ORF">MGSAQ_002779</name>
</gene>